<dbReference type="InterPro" id="IPR009594">
    <property type="entry name" value="Tscrpt_reg_HTH_AraC_N"/>
</dbReference>
<dbReference type="InterPro" id="IPR018062">
    <property type="entry name" value="HTH_AraC-typ_CS"/>
</dbReference>
<evidence type="ECO:0000256" key="2">
    <source>
        <dbReference type="ARBA" id="ARBA00023125"/>
    </source>
</evidence>
<dbReference type="PANTHER" id="PTHR43436">
    <property type="entry name" value="ARAC-FAMILY TRANSCRIPTIONAL REGULATOR"/>
    <property type="match status" value="1"/>
</dbReference>
<organism evidence="5 6">
    <name type="scientific">Paramixta manurensis</name>
    <dbReference type="NCBI Taxonomy" id="2740817"/>
    <lineage>
        <taxon>Bacteria</taxon>
        <taxon>Pseudomonadati</taxon>
        <taxon>Pseudomonadota</taxon>
        <taxon>Gammaproteobacteria</taxon>
        <taxon>Enterobacterales</taxon>
        <taxon>Erwiniaceae</taxon>
        <taxon>Paramixta</taxon>
    </lineage>
</organism>
<dbReference type="PANTHER" id="PTHR43436:SF1">
    <property type="entry name" value="TRANSCRIPTIONAL REGULATORY PROTEIN"/>
    <property type="match status" value="1"/>
</dbReference>
<dbReference type="Gene3D" id="1.10.10.60">
    <property type="entry name" value="Homeodomain-like"/>
    <property type="match status" value="2"/>
</dbReference>
<keyword evidence="1" id="KW-0805">Transcription regulation</keyword>
<reference evidence="5 6" key="1">
    <citation type="submission" date="2020-06" db="EMBL/GenBank/DDBJ databases">
        <title>Genome sequence of Paramixta manurensis strain PD-1.</title>
        <authorList>
            <person name="Lee C.W."/>
            <person name="Kim J."/>
        </authorList>
    </citation>
    <scope>NUCLEOTIDE SEQUENCE [LARGE SCALE GENOMIC DNA]</scope>
    <source>
        <strain evidence="5 6">PD-1</strain>
    </source>
</reference>
<dbReference type="GO" id="GO:0003700">
    <property type="term" value="F:DNA-binding transcription factor activity"/>
    <property type="evidence" value="ECO:0007669"/>
    <property type="project" value="InterPro"/>
</dbReference>
<dbReference type="GO" id="GO:0043565">
    <property type="term" value="F:sequence-specific DNA binding"/>
    <property type="evidence" value="ECO:0007669"/>
    <property type="project" value="InterPro"/>
</dbReference>
<feature type="domain" description="HTH araC/xylS-type" evidence="4">
    <location>
        <begin position="207"/>
        <end position="305"/>
    </location>
</feature>
<evidence type="ECO:0000256" key="1">
    <source>
        <dbReference type="ARBA" id="ARBA00023015"/>
    </source>
</evidence>
<dbReference type="Pfam" id="PF12833">
    <property type="entry name" value="HTH_18"/>
    <property type="match status" value="1"/>
</dbReference>
<accession>A0A6M8UM21</accession>
<dbReference type="KEGG" id="pmak:PMPD1_3941"/>
<evidence type="ECO:0000313" key="5">
    <source>
        <dbReference type="EMBL" id="QKJ88850.1"/>
    </source>
</evidence>
<dbReference type="EMBL" id="CP054212">
    <property type="protein sequence ID" value="QKJ88850.1"/>
    <property type="molecule type" value="Genomic_DNA"/>
</dbReference>
<keyword evidence="2" id="KW-0238">DNA-binding</keyword>
<gene>
    <name evidence="5" type="ORF">PMPD1_3941</name>
</gene>
<dbReference type="SUPFAM" id="SSF46689">
    <property type="entry name" value="Homeodomain-like"/>
    <property type="match status" value="2"/>
</dbReference>
<dbReference type="Proteomes" id="UP000505325">
    <property type="component" value="Chromosome"/>
</dbReference>
<sequence length="312" mass="35311">MSSVELLETAGQQRFLLAREALIATLDRLTRFIVRGSETAIPGLWLHRLPHPGEKRHALQKPAFALIAQGSKRLQIGDQTYHYDSLNYLVSAVDLPVSGQVVEASFSQPYLGMRLDFTPNEISELLHDSAMPPLPKESHQRGLYISPLDPHIVELALRLLNLLDNPTDIPILLPQLKREILYRLLMSPQGGPLRALALEDSHTQRIARAIHLLRNNLTQPLRVESLAKEAFMSVSTFHYHFKQVTTLSPLRYQKQLRLQEARRLVFASDADVAQVANAVGYKSVSQFSREYSALFGQPPLRDRRRAQPISRP</sequence>
<dbReference type="PROSITE" id="PS00041">
    <property type="entry name" value="HTH_ARAC_FAMILY_1"/>
    <property type="match status" value="1"/>
</dbReference>
<dbReference type="SMART" id="SM00342">
    <property type="entry name" value="HTH_ARAC"/>
    <property type="match status" value="1"/>
</dbReference>
<dbReference type="Pfam" id="PF06719">
    <property type="entry name" value="AraC_N"/>
    <property type="match status" value="1"/>
</dbReference>
<evidence type="ECO:0000259" key="4">
    <source>
        <dbReference type="PROSITE" id="PS01124"/>
    </source>
</evidence>
<dbReference type="InterPro" id="IPR009057">
    <property type="entry name" value="Homeodomain-like_sf"/>
</dbReference>
<name>A0A6M8UM21_9GAMM</name>
<keyword evidence="3" id="KW-0804">Transcription</keyword>
<evidence type="ECO:0000313" key="6">
    <source>
        <dbReference type="Proteomes" id="UP000505325"/>
    </source>
</evidence>
<dbReference type="AlphaFoldDB" id="A0A6M8UM21"/>
<keyword evidence="6" id="KW-1185">Reference proteome</keyword>
<proteinExistence type="predicted"/>
<dbReference type="PROSITE" id="PS01124">
    <property type="entry name" value="HTH_ARAC_FAMILY_2"/>
    <property type="match status" value="1"/>
</dbReference>
<evidence type="ECO:0000256" key="3">
    <source>
        <dbReference type="ARBA" id="ARBA00023163"/>
    </source>
</evidence>
<dbReference type="InterPro" id="IPR018060">
    <property type="entry name" value="HTH_AraC"/>
</dbReference>
<protein>
    <submittedName>
        <fullName evidence="5">AraC family transcriptional regulator</fullName>
    </submittedName>
</protein>
<dbReference type="RefSeq" id="WP_173635687.1">
    <property type="nucleotide sequence ID" value="NZ_CP054212.1"/>
</dbReference>